<protein>
    <recommendedName>
        <fullName evidence="3">Protein-L-isoaspartate O-methyltransferase</fullName>
    </recommendedName>
</protein>
<dbReference type="InterPro" id="IPR029063">
    <property type="entry name" value="SAM-dependent_MTases_sf"/>
</dbReference>
<proteinExistence type="predicted"/>
<dbReference type="Gene3D" id="3.40.50.150">
    <property type="entry name" value="Vaccinia Virus protein VP39"/>
    <property type="match status" value="1"/>
</dbReference>
<evidence type="ECO:0000313" key="2">
    <source>
        <dbReference type="Proteomes" id="UP000264062"/>
    </source>
</evidence>
<feature type="non-terminal residue" evidence="1">
    <location>
        <position position="1"/>
    </location>
</feature>
<name>A0A350H8V7_UNCW3</name>
<dbReference type="Proteomes" id="UP000264062">
    <property type="component" value="Unassembled WGS sequence"/>
</dbReference>
<organism evidence="1 2">
    <name type="scientific">candidate division WOR-3 bacterium</name>
    <dbReference type="NCBI Taxonomy" id="2052148"/>
    <lineage>
        <taxon>Bacteria</taxon>
        <taxon>Bacteria division WOR-3</taxon>
    </lineage>
</organism>
<reference evidence="1 2" key="1">
    <citation type="journal article" date="2018" name="Nat. Biotechnol.">
        <title>A standardized bacterial taxonomy based on genome phylogeny substantially revises the tree of life.</title>
        <authorList>
            <person name="Parks D.H."/>
            <person name="Chuvochina M."/>
            <person name="Waite D.W."/>
            <person name="Rinke C."/>
            <person name="Skarshewski A."/>
            <person name="Chaumeil P.A."/>
            <person name="Hugenholtz P."/>
        </authorList>
    </citation>
    <scope>NUCLEOTIDE SEQUENCE [LARGE SCALE GENOMIC DNA]</scope>
    <source>
        <strain evidence="1">UBA9956</strain>
    </source>
</reference>
<sequence>KVIASDGGKGFEADAPYDSVIITCGAPEIPMHEQVRSGGTIALPLVTRGIETLCSLTKGDDGIFRGYLNIYVRFLHFEGIYSDKKQFAKNISSLQRVVESYGKKRDDLKEYLCDLFILENDSEEIKAEKRIKRSDFQFYLAVSEEDAILYQSEIENRESGYALWHVEAKQADNGLVVMFRDEVVSWGNESVAENLIKKYKEWNNLNCPGLKDYNIEFYPSKDDSLVSDFKSWVIQRKHGLTRFSLK</sequence>
<accession>A0A350H8V7</accession>
<comment type="caution">
    <text evidence="1">The sequence shown here is derived from an EMBL/GenBank/DDBJ whole genome shotgun (WGS) entry which is preliminary data.</text>
</comment>
<evidence type="ECO:0008006" key="3">
    <source>
        <dbReference type="Google" id="ProtNLM"/>
    </source>
</evidence>
<evidence type="ECO:0000313" key="1">
    <source>
        <dbReference type="EMBL" id="HAV91973.1"/>
    </source>
</evidence>
<dbReference type="AlphaFoldDB" id="A0A350H8V7"/>
<dbReference type="EMBL" id="DMZY01000066">
    <property type="protein sequence ID" value="HAV91973.1"/>
    <property type="molecule type" value="Genomic_DNA"/>
</dbReference>
<dbReference type="Pfam" id="PF01135">
    <property type="entry name" value="PCMT"/>
    <property type="match status" value="1"/>
</dbReference>
<gene>
    <name evidence="1" type="ORF">DCW38_02190</name>
</gene>